<sequence>MAGKESKKGRAFEWVKQNPFFIALLALIAVFGYYLWQAFLLTGLSLLAIFAAIVVAVKIYYRKPGLRQLVKKKREILEAVKIAERKYMKRKLSENDFNSIFKEKQQQLIKIEALIDEQHNRERAEKASEEIEKVQAKKRHILQSLMEEKARLVKEMGIAEKRYLKRKIDSKTYQALVQKNQEKVVEIEAQISRLYSEANIKKVMESLKEKLDGWEEQKKQKKEKKKKSEREKELQIAAEIAQQLMEK</sequence>
<keyword evidence="2" id="KW-0472">Membrane</keyword>
<name>A0A938YNQ4_9ARCH</name>
<feature type="transmembrane region" description="Helical" evidence="2">
    <location>
        <begin position="42"/>
        <end position="61"/>
    </location>
</feature>
<feature type="transmembrane region" description="Helical" evidence="2">
    <location>
        <begin position="20"/>
        <end position="36"/>
    </location>
</feature>
<reference evidence="3" key="1">
    <citation type="submission" date="2021-01" db="EMBL/GenBank/DDBJ databases">
        <title>Active Sulfur Cycling in an Early Earth Analoge.</title>
        <authorList>
            <person name="Hahn C.R."/>
            <person name="Youssef N.H."/>
            <person name="Elshahed M."/>
        </authorList>
    </citation>
    <scope>NUCLEOTIDE SEQUENCE</scope>
    <source>
        <strain evidence="3">Zod_Metabat.1151</strain>
    </source>
</reference>
<evidence type="ECO:0000256" key="1">
    <source>
        <dbReference type="SAM" id="Coils"/>
    </source>
</evidence>
<gene>
    <name evidence="3" type="ORF">JW744_03590</name>
</gene>
<dbReference type="AlphaFoldDB" id="A0A938YNQ4"/>
<dbReference type="EMBL" id="JAFGDB010000061">
    <property type="protein sequence ID" value="MBN2067524.1"/>
    <property type="molecule type" value="Genomic_DNA"/>
</dbReference>
<organism evidence="3 4">
    <name type="scientific">Candidatus Iainarchaeum sp</name>
    <dbReference type="NCBI Taxonomy" id="3101447"/>
    <lineage>
        <taxon>Archaea</taxon>
        <taxon>Candidatus Iainarchaeota</taxon>
        <taxon>Candidatus Iainarchaeia</taxon>
        <taxon>Candidatus Iainarchaeales</taxon>
        <taxon>Candidatus Iainarchaeaceae</taxon>
        <taxon>Candidatus Iainarchaeum</taxon>
    </lineage>
</organism>
<keyword evidence="2" id="KW-0812">Transmembrane</keyword>
<evidence type="ECO:0000313" key="3">
    <source>
        <dbReference type="EMBL" id="MBN2067524.1"/>
    </source>
</evidence>
<comment type="caution">
    <text evidence="3">The sequence shown here is derived from an EMBL/GenBank/DDBJ whole genome shotgun (WGS) entry which is preliminary data.</text>
</comment>
<protein>
    <submittedName>
        <fullName evidence="3">Uncharacterized protein</fullName>
    </submittedName>
</protein>
<feature type="coiled-coil region" evidence="1">
    <location>
        <begin position="114"/>
        <end position="231"/>
    </location>
</feature>
<keyword evidence="2" id="KW-1133">Transmembrane helix</keyword>
<proteinExistence type="predicted"/>
<keyword evidence="1" id="KW-0175">Coiled coil</keyword>
<dbReference type="Proteomes" id="UP000809243">
    <property type="component" value="Unassembled WGS sequence"/>
</dbReference>
<evidence type="ECO:0000256" key="2">
    <source>
        <dbReference type="SAM" id="Phobius"/>
    </source>
</evidence>
<evidence type="ECO:0000313" key="4">
    <source>
        <dbReference type="Proteomes" id="UP000809243"/>
    </source>
</evidence>
<accession>A0A938YNQ4</accession>